<comment type="caution">
    <text evidence="1">The sequence shown here is derived from an EMBL/GenBank/DDBJ whole genome shotgun (WGS) entry which is preliminary data.</text>
</comment>
<dbReference type="Proteomes" id="UP000821866">
    <property type="component" value="Chromosome 3"/>
</dbReference>
<accession>A0A9J6E8L0</accession>
<organism evidence="1 2">
    <name type="scientific">Rhipicephalus microplus</name>
    <name type="common">Cattle tick</name>
    <name type="synonym">Boophilus microplus</name>
    <dbReference type="NCBI Taxonomy" id="6941"/>
    <lineage>
        <taxon>Eukaryota</taxon>
        <taxon>Metazoa</taxon>
        <taxon>Ecdysozoa</taxon>
        <taxon>Arthropoda</taxon>
        <taxon>Chelicerata</taxon>
        <taxon>Arachnida</taxon>
        <taxon>Acari</taxon>
        <taxon>Parasitiformes</taxon>
        <taxon>Ixodida</taxon>
        <taxon>Ixodoidea</taxon>
        <taxon>Ixodidae</taxon>
        <taxon>Rhipicephalinae</taxon>
        <taxon>Rhipicephalus</taxon>
        <taxon>Boophilus</taxon>
    </lineage>
</organism>
<sequence>MVAVRGGSLVGMDEAERRVFVLDEPHTPVGPFLQLASKRWYAALDALNYATYKMCNERLIYHKDGEVVSFTQHPRGYSIHHVRTHYYQIVDTDYDTWAIEHICSERGSNFVLLLSRKMKDVPNDVMWKVRRSIRKAGVIKGSTWFASGCLTGKGSEDFINNLSLVRGPL</sequence>
<dbReference type="EMBL" id="JABSTU010000005">
    <property type="protein sequence ID" value="KAH8030647.1"/>
    <property type="molecule type" value="Genomic_DNA"/>
</dbReference>
<keyword evidence="2" id="KW-1185">Reference proteome</keyword>
<proteinExistence type="predicted"/>
<name>A0A9J6E8L0_RHIMP</name>
<protein>
    <submittedName>
        <fullName evidence="1">Uncharacterized protein</fullName>
    </submittedName>
</protein>
<evidence type="ECO:0000313" key="2">
    <source>
        <dbReference type="Proteomes" id="UP000821866"/>
    </source>
</evidence>
<reference evidence="1" key="2">
    <citation type="submission" date="2021-09" db="EMBL/GenBank/DDBJ databases">
        <authorList>
            <person name="Jia N."/>
            <person name="Wang J."/>
            <person name="Shi W."/>
            <person name="Du L."/>
            <person name="Sun Y."/>
            <person name="Zhan W."/>
            <person name="Jiang J."/>
            <person name="Wang Q."/>
            <person name="Zhang B."/>
            <person name="Ji P."/>
            <person name="Sakyi L.B."/>
            <person name="Cui X."/>
            <person name="Yuan T."/>
            <person name="Jiang B."/>
            <person name="Yang W."/>
            <person name="Lam T.T.-Y."/>
            <person name="Chang Q."/>
            <person name="Ding S."/>
            <person name="Wang X."/>
            <person name="Zhu J."/>
            <person name="Ruan X."/>
            <person name="Zhao L."/>
            <person name="Wei J."/>
            <person name="Que T."/>
            <person name="Du C."/>
            <person name="Cheng J."/>
            <person name="Dai P."/>
            <person name="Han X."/>
            <person name="Huang E."/>
            <person name="Gao Y."/>
            <person name="Liu J."/>
            <person name="Shao H."/>
            <person name="Ye R."/>
            <person name="Li L."/>
            <person name="Wei W."/>
            <person name="Wang X."/>
            <person name="Wang C."/>
            <person name="Huo Q."/>
            <person name="Li W."/>
            <person name="Guo W."/>
            <person name="Chen H."/>
            <person name="Chen S."/>
            <person name="Zhou L."/>
            <person name="Zhou L."/>
            <person name="Ni X."/>
            <person name="Tian J."/>
            <person name="Zhou Y."/>
            <person name="Sheng Y."/>
            <person name="Liu T."/>
            <person name="Pan Y."/>
            <person name="Xia L."/>
            <person name="Li J."/>
            <person name="Zhao F."/>
            <person name="Cao W."/>
        </authorList>
    </citation>
    <scope>NUCLEOTIDE SEQUENCE</scope>
    <source>
        <strain evidence="1">Rmic-2018</strain>
        <tissue evidence="1">Larvae</tissue>
    </source>
</reference>
<dbReference type="Gene3D" id="2.40.128.20">
    <property type="match status" value="1"/>
</dbReference>
<gene>
    <name evidence="1" type="ORF">HPB51_010581</name>
</gene>
<dbReference type="InterPro" id="IPR012674">
    <property type="entry name" value="Calycin"/>
</dbReference>
<dbReference type="AlphaFoldDB" id="A0A9J6E8L0"/>
<evidence type="ECO:0000313" key="1">
    <source>
        <dbReference type="EMBL" id="KAH8030647.1"/>
    </source>
</evidence>
<dbReference type="SUPFAM" id="SSF50814">
    <property type="entry name" value="Lipocalins"/>
    <property type="match status" value="1"/>
</dbReference>
<reference evidence="1" key="1">
    <citation type="journal article" date="2020" name="Cell">
        <title>Large-Scale Comparative Analyses of Tick Genomes Elucidate Their Genetic Diversity and Vector Capacities.</title>
        <authorList>
            <consortium name="Tick Genome and Microbiome Consortium (TIGMIC)"/>
            <person name="Jia N."/>
            <person name="Wang J."/>
            <person name="Shi W."/>
            <person name="Du L."/>
            <person name="Sun Y."/>
            <person name="Zhan W."/>
            <person name="Jiang J.F."/>
            <person name="Wang Q."/>
            <person name="Zhang B."/>
            <person name="Ji P."/>
            <person name="Bell-Sakyi L."/>
            <person name="Cui X.M."/>
            <person name="Yuan T.T."/>
            <person name="Jiang B.G."/>
            <person name="Yang W.F."/>
            <person name="Lam T.T."/>
            <person name="Chang Q.C."/>
            <person name="Ding S.J."/>
            <person name="Wang X.J."/>
            <person name="Zhu J.G."/>
            <person name="Ruan X.D."/>
            <person name="Zhao L."/>
            <person name="Wei J.T."/>
            <person name="Ye R.Z."/>
            <person name="Que T.C."/>
            <person name="Du C.H."/>
            <person name="Zhou Y.H."/>
            <person name="Cheng J.X."/>
            <person name="Dai P.F."/>
            <person name="Guo W.B."/>
            <person name="Han X.H."/>
            <person name="Huang E.J."/>
            <person name="Li L.F."/>
            <person name="Wei W."/>
            <person name="Gao Y.C."/>
            <person name="Liu J.Z."/>
            <person name="Shao H.Z."/>
            <person name="Wang X."/>
            <person name="Wang C.C."/>
            <person name="Yang T.C."/>
            <person name="Huo Q.B."/>
            <person name="Li W."/>
            <person name="Chen H.Y."/>
            <person name="Chen S.E."/>
            <person name="Zhou L.G."/>
            <person name="Ni X.B."/>
            <person name="Tian J.H."/>
            <person name="Sheng Y."/>
            <person name="Liu T."/>
            <person name="Pan Y.S."/>
            <person name="Xia L.Y."/>
            <person name="Li J."/>
            <person name="Zhao F."/>
            <person name="Cao W.C."/>
        </authorList>
    </citation>
    <scope>NUCLEOTIDE SEQUENCE</scope>
    <source>
        <strain evidence="1">Rmic-2018</strain>
    </source>
</reference>